<proteinExistence type="predicted"/>
<dbReference type="PANTHER" id="PTHR43433">
    <property type="entry name" value="HYDROLASE, ALPHA/BETA FOLD FAMILY PROTEIN"/>
    <property type="match status" value="1"/>
</dbReference>
<dbReference type="GO" id="GO:0004806">
    <property type="term" value="F:triacylglycerol lipase activity"/>
    <property type="evidence" value="ECO:0007669"/>
    <property type="project" value="TreeGrafter"/>
</dbReference>
<dbReference type="InterPro" id="IPR050471">
    <property type="entry name" value="AB_hydrolase"/>
</dbReference>
<dbReference type="KEGG" id="hmi:soil367_00360"/>
<dbReference type="Gene3D" id="3.40.50.1820">
    <property type="entry name" value="alpha/beta hydrolase"/>
    <property type="match status" value="1"/>
</dbReference>
<evidence type="ECO:0000313" key="2">
    <source>
        <dbReference type="EMBL" id="QCF24531.1"/>
    </source>
</evidence>
<keyword evidence="3" id="KW-1185">Reference proteome</keyword>
<dbReference type="Pfam" id="PF00561">
    <property type="entry name" value="Abhydrolase_1"/>
    <property type="match status" value="1"/>
</dbReference>
<organism evidence="2 3">
    <name type="scientific">Hydrocarboniclastica marina</name>
    <dbReference type="NCBI Taxonomy" id="2259620"/>
    <lineage>
        <taxon>Bacteria</taxon>
        <taxon>Pseudomonadati</taxon>
        <taxon>Pseudomonadota</taxon>
        <taxon>Gammaproteobacteria</taxon>
        <taxon>Alteromonadales</taxon>
        <taxon>Alteromonadaceae</taxon>
        <taxon>Hydrocarboniclastica</taxon>
    </lineage>
</organism>
<sequence>MSDKTQSGHPQLEEERWVEANGLEFCYEETGPTDGEPLVLIMGLAAQMTLWPNELLEQYRKAGFRVIRFDNRDIGRSSEDAGRLKGNPLAAMLRFRAGRRVPAPYTLHDMARDTAAFIEALGLDSAHVVGASMGGMIAQLLAAEYPQRVKSLSLIMTSPNTPNLPMPDWRIIWCLNGANIKGHDEEAALARSMKMWQAIQSPAFPLETDDLTSRIRADYRRSYRPWGILRQMRAILATGDLSSQAVRIAAPTQIIHGADDRLIKPKAARRLAKLIPDSRLAIVPGMAHDLPLPLIDQIARYTADLAADAKSGATRRKNAG</sequence>
<dbReference type="GO" id="GO:0046503">
    <property type="term" value="P:glycerolipid catabolic process"/>
    <property type="evidence" value="ECO:0007669"/>
    <property type="project" value="TreeGrafter"/>
</dbReference>
<evidence type="ECO:0000259" key="1">
    <source>
        <dbReference type="Pfam" id="PF00561"/>
    </source>
</evidence>
<dbReference type="SUPFAM" id="SSF53474">
    <property type="entry name" value="alpha/beta-Hydrolases"/>
    <property type="match status" value="1"/>
</dbReference>
<dbReference type="InterPro" id="IPR000073">
    <property type="entry name" value="AB_hydrolase_1"/>
</dbReference>
<name>A0A4P7XCJ9_9ALTE</name>
<dbReference type="PANTHER" id="PTHR43433:SF5">
    <property type="entry name" value="AB HYDROLASE-1 DOMAIN-CONTAINING PROTEIN"/>
    <property type="match status" value="1"/>
</dbReference>
<dbReference type="OrthoDB" id="7055710at2"/>
<protein>
    <submittedName>
        <fullName evidence="2">Alpha/beta hydrolase</fullName>
    </submittedName>
</protein>
<dbReference type="InterPro" id="IPR029058">
    <property type="entry name" value="AB_hydrolase_fold"/>
</dbReference>
<accession>A0A4P7XCJ9</accession>
<reference evidence="2 3" key="1">
    <citation type="submission" date="2018-07" db="EMBL/GenBank/DDBJ databases">
        <title>Marsedoiliclastica nanhaica gen. nov. sp. nov., a novel marine hydrocarbonoclastic bacterium isolated from an in-situ enriched hydrocarbon-degrading consortium in deep-sea sediment.</title>
        <authorList>
            <person name="Dong C."/>
            <person name="Ma T."/>
            <person name="Liu R."/>
            <person name="Shao Z."/>
        </authorList>
    </citation>
    <scope>NUCLEOTIDE SEQUENCE [LARGE SCALE GENOMIC DNA]</scope>
    <source>
        <strain evidence="3">soil36-7</strain>
    </source>
</reference>
<gene>
    <name evidence="2" type="ORF">soil367_00360</name>
</gene>
<dbReference type="AlphaFoldDB" id="A0A4P7XCJ9"/>
<keyword evidence="2" id="KW-0378">Hydrolase</keyword>
<dbReference type="RefSeq" id="WP_136545832.1">
    <property type="nucleotide sequence ID" value="NZ_CP031093.1"/>
</dbReference>
<feature type="domain" description="AB hydrolase-1" evidence="1">
    <location>
        <begin position="37"/>
        <end position="289"/>
    </location>
</feature>
<dbReference type="Proteomes" id="UP000298049">
    <property type="component" value="Chromosome"/>
</dbReference>
<evidence type="ECO:0000313" key="3">
    <source>
        <dbReference type="Proteomes" id="UP000298049"/>
    </source>
</evidence>
<dbReference type="EMBL" id="CP031093">
    <property type="protein sequence ID" value="QCF24531.1"/>
    <property type="molecule type" value="Genomic_DNA"/>
</dbReference>